<proteinExistence type="predicted"/>
<evidence type="ECO:0000256" key="4">
    <source>
        <dbReference type="ARBA" id="ARBA00022989"/>
    </source>
</evidence>
<evidence type="ECO:0000256" key="5">
    <source>
        <dbReference type="ARBA" id="ARBA00023136"/>
    </source>
</evidence>
<feature type="region of interest" description="Disordered" evidence="6">
    <location>
        <begin position="1"/>
        <end position="41"/>
    </location>
</feature>
<reference evidence="9" key="1">
    <citation type="journal article" date="2019" name="Int. J. Syst. Evol. Microbiol.">
        <title>The Global Catalogue of Microorganisms (GCM) 10K type strain sequencing project: providing services to taxonomists for standard genome sequencing and annotation.</title>
        <authorList>
            <consortium name="The Broad Institute Genomics Platform"/>
            <consortium name="The Broad Institute Genome Sequencing Center for Infectious Disease"/>
            <person name="Wu L."/>
            <person name="Ma J."/>
        </authorList>
    </citation>
    <scope>NUCLEOTIDE SEQUENCE [LARGE SCALE GENOMIC DNA]</scope>
    <source>
        <strain evidence="9">JCM 17458</strain>
    </source>
</reference>
<evidence type="ECO:0000256" key="6">
    <source>
        <dbReference type="SAM" id="MobiDB-lite"/>
    </source>
</evidence>
<name>A0ABP8EN35_9MICO</name>
<keyword evidence="9" id="KW-1185">Reference proteome</keyword>
<feature type="transmembrane region" description="Helical" evidence="7">
    <location>
        <begin position="108"/>
        <end position="130"/>
    </location>
</feature>
<sequence>MSTTASKRQEQLNTRERVKASFAPPPAGTGPSAGRSSADRTGTGRRELLGGALAVAGVILLALLPLLNIHLPGVLPSPTYEPGALQLMALCLLMGAAALTYHLLIGVVGLLSFGHALYVGAGAYVLGILLERTGMGLLPAMLVTLAVVVILANLTGAVALRVSGIPFAMVTLAFAQAGSVLVRRNPRGATGGEEGLSLNTDQVPALLVGVSNSRNLYWLALAVLVVIYLVVRWIQSSRAGHLAAAVRENENRVRVLGLKPYLAKLLIFVVSGTLAGCVGMAHLLLQSGAVPKTVSADFTISLLVMVVLGGVGSRWGAVLGGVLYTLLDQRLTVLAQSEVIGALPAVLRVPLSEPLFILGTLFVLVVLFMPGGLAGWVRRLSTRFGSGRGRTEDPVRVLEQAA</sequence>
<feature type="transmembrane region" description="Helical" evidence="7">
    <location>
        <begin position="83"/>
        <end position="101"/>
    </location>
</feature>
<feature type="compositionally biased region" description="Basic and acidic residues" evidence="6">
    <location>
        <begin position="7"/>
        <end position="19"/>
    </location>
</feature>
<keyword evidence="3 7" id="KW-0812">Transmembrane</keyword>
<evidence type="ECO:0000256" key="3">
    <source>
        <dbReference type="ARBA" id="ARBA00022692"/>
    </source>
</evidence>
<accession>A0ABP8EN35</accession>
<gene>
    <name evidence="8" type="ORF">GCM10022261_29420</name>
</gene>
<dbReference type="RefSeq" id="WP_236863251.1">
    <property type="nucleotide sequence ID" value="NZ_BAABAZ010000012.1"/>
</dbReference>
<dbReference type="CDD" id="cd06581">
    <property type="entry name" value="TM_PBP1_LivM_like"/>
    <property type="match status" value="1"/>
</dbReference>
<dbReference type="Pfam" id="PF02653">
    <property type="entry name" value="BPD_transp_2"/>
    <property type="match status" value="1"/>
</dbReference>
<dbReference type="PANTHER" id="PTHR30482:SF17">
    <property type="entry name" value="ABC TRANSPORTER ATP-BINDING PROTEIN"/>
    <property type="match status" value="1"/>
</dbReference>
<feature type="transmembrane region" description="Helical" evidence="7">
    <location>
        <begin position="261"/>
        <end position="285"/>
    </location>
</feature>
<dbReference type="InterPro" id="IPR043428">
    <property type="entry name" value="LivM-like"/>
</dbReference>
<feature type="transmembrane region" description="Helical" evidence="7">
    <location>
        <begin position="355"/>
        <end position="377"/>
    </location>
</feature>
<evidence type="ECO:0000313" key="8">
    <source>
        <dbReference type="EMBL" id="GAA4285411.1"/>
    </source>
</evidence>
<keyword evidence="2" id="KW-1003">Cell membrane</keyword>
<evidence type="ECO:0000256" key="2">
    <source>
        <dbReference type="ARBA" id="ARBA00022475"/>
    </source>
</evidence>
<dbReference type="Proteomes" id="UP001501586">
    <property type="component" value="Unassembled WGS sequence"/>
</dbReference>
<dbReference type="PANTHER" id="PTHR30482">
    <property type="entry name" value="HIGH-AFFINITY BRANCHED-CHAIN AMINO ACID TRANSPORT SYSTEM PERMEASE"/>
    <property type="match status" value="1"/>
</dbReference>
<comment type="caution">
    <text evidence="8">The sequence shown here is derived from an EMBL/GenBank/DDBJ whole genome shotgun (WGS) entry which is preliminary data.</text>
</comment>
<keyword evidence="4 7" id="KW-1133">Transmembrane helix</keyword>
<protein>
    <submittedName>
        <fullName evidence="8">Branched-chain amino acid ABC transporter permease</fullName>
    </submittedName>
</protein>
<evidence type="ECO:0000256" key="7">
    <source>
        <dbReference type="SAM" id="Phobius"/>
    </source>
</evidence>
<feature type="transmembrane region" description="Helical" evidence="7">
    <location>
        <begin position="300"/>
        <end position="324"/>
    </location>
</feature>
<organism evidence="8 9">
    <name type="scientific">Brevibacterium daeguense</name>
    <dbReference type="NCBI Taxonomy" id="909936"/>
    <lineage>
        <taxon>Bacteria</taxon>
        <taxon>Bacillati</taxon>
        <taxon>Actinomycetota</taxon>
        <taxon>Actinomycetes</taxon>
        <taxon>Micrococcales</taxon>
        <taxon>Brevibacteriaceae</taxon>
        <taxon>Brevibacterium</taxon>
    </lineage>
</organism>
<feature type="transmembrane region" description="Helical" evidence="7">
    <location>
        <begin position="48"/>
        <end position="71"/>
    </location>
</feature>
<dbReference type="InterPro" id="IPR001851">
    <property type="entry name" value="ABC_transp_permease"/>
</dbReference>
<dbReference type="EMBL" id="BAABAZ010000012">
    <property type="protein sequence ID" value="GAA4285411.1"/>
    <property type="molecule type" value="Genomic_DNA"/>
</dbReference>
<feature type="transmembrane region" description="Helical" evidence="7">
    <location>
        <begin position="136"/>
        <end position="155"/>
    </location>
</feature>
<evidence type="ECO:0000313" key="9">
    <source>
        <dbReference type="Proteomes" id="UP001501586"/>
    </source>
</evidence>
<keyword evidence="5 7" id="KW-0472">Membrane</keyword>
<feature type="transmembrane region" description="Helical" evidence="7">
    <location>
        <begin position="216"/>
        <end position="234"/>
    </location>
</feature>
<evidence type="ECO:0000256" key="1">
    <source>
        <dbReference type="ARBA" id="ARBA00004651"/>
    </source>
</evidence>
<comment type="subcellular location">
    <subcellularLocation>
        <location evidence="1">Cell membrane</location>
        <topology evidence="1">Multi-pass membrane protein</topology>
    </subcellularLocation>
</comment>